<accession>A0A7K4MYD4</accession>
<dbReference type="Gene3D" id="3.30.420.240">
    <property type="match status" value="1"/>
</dbReference>
<evidence type="ECO:0000259" key="2">
    <source>
        <dbReference type="Pfam" id="PF17289"/>
    </source>
</evidence>
<dbReference type="InterPro" id="IPR035421">
    <property type="entry name" value="Terminase_6C"/>
</dbReference>
<evidence type="ECO:0000256" key="1">
    <source>
        <dbReference type="ARBA" id="ARBA00022612"/>
    </source>
</evidence>
<sequence>MIEQQTYLGNPLLKSAYVPQDFSEEQVGEYVRCQQDPLYFVNEHVKIVSVDEGLIRFDLRDYQLDMIDRFHNERFVICKMARQSGKSTTILAYLLHYILFNENVSVAVIANKKATAMELLGRLQLAYEHMPKWLQQGILIWNKGNIELENGSKILASSTSGSAIRGGTFNIIFLDEFAFVPQNISEEFFSSVYPTISSGKTTKVFIVSTPNGMNMFYKLWTDAEEKNNDYNPISVHWSQVPERDEEWKQKTIRNTSERQFQQEFECSFLGSSNTLISTDKLMSMPFKNPIFQHEGLDVYQEPVINHTYVMVCDVARGVGLDYSAFSIFDVTKQPYRQVAKYRKNDISPMLYPNVIYTAAQKYNEAFVLVEVNDIGQQVTDILYHDLEYENIMMVTMHGRNGQQIGSGFSKNVSMGIRTTKQVKRIGCATLKDLIERDNLIIEDFDTISELTTFIGKSTSWEADDGAHDDLVMTMVLFSWLVQQRYFKELTDQDIREKMFAEQMKLIEEELVPFGYIEDGNDPDEFQIPGDTNVWKPAGDKNQYEYF</sequence>
<feature type="domain" description="Terminase large subunit gp17-like C-terminal" evidence="2">
    <location>
        <begin position="312"/>
        <end position="474"/>
    </location>
</feature>
<evidence type="ECO:0000313" key="3">
    <source>
        <dbReference type="EMBL" id="NWJ57841.1"/>
    </source>
</evidence>
<reference evidence="3 4" key="1">
    <citation type="journal article" date="2019" name="Environ. Microbiol.">
        <title>Genomics insights into ecotype formation of ammonia-oxidizing archaea in the deep ocean.</title>
        <authorList>
            <person name="Wang Y."/>
            <person name="Huang J.M."/>
            <person name="Cui G.J."/>
            <person name="Nunoura T."/>
            <person name="Takaki Y."/>
            <person name="Li W.L."/>
            <person name="Li J."/>
            <person name="Gao Z.M."/>
            <person name="Takai K."/>
            <person name="Zhang A.Q."/>
            <person name="Stepanauskas R."/>
        </authorList>
    </citation>
    <scope>NUCLEOTIDE SEQUENCE [LARGE SCALE GENOMIC DNA]</scope>
    <source>
        <strain evidence="3 4">L15a</strain>
    </source>
</reference>
<dbReference type="AlphaFoldDB" id="A0A7K4MYD4"/>
<proteinExistence type="predicted"/>
<dbReference type="InterPro" id="IPR027417">
    <property type="entry name" value="P-loop_NTPase"/>
</dbReference>
<comment type="caution">
    <text evidence="3">The sequence shown here is derived from an EMBL/GenBank/DDBJ whole genome shotgun (WGS) entry which is preliminary data.</text>
</comment>
<evidence type="ECO:0000313" key="4">
    <source>
        <dbReference type="Proteomes" id="UP000575480"/>
    </source>
</evidence>
<dbReference type="EMBL" id="JACATH010000018">
    <property type="protein sequence ID" value="NWJ57841.1"/>
    <property type="molecule type" value="Genomic_DNA"/>
</dbReference>
<dbReference type="Pfam" id="PF03237">
    <property type="entry name" value="Terminase_6N"/>
    <property type="match status" value="1"/>
</dbReference>
<dbReference type="Gene3D" id="3.40.50.300">
    <property type="entry name" value="P-loop containing nucleotide triphosphate hydrolases"/>
    <property type="match status" value="1"/>
</dbReference>
<keyword evidence="1" id="KW-1188">Viral release from host cell</keyword>
<dbReference type="Proteomes" id="UP000575480">
    <property type="component" value="Unassembled WGS sequence"/>
</dbReference>
<dbReference type="Pfam" id="PF17289">
    <property type="entry name" value="Terminase_6C"/>
    <property type="match status" value="1"/>
</dbReference>
<protein>
    <submittedName>
        <fullName evidence="3">Terminase</fullName>
    </submittedName>
</protein>
<dbReference type="SUPFAM" id="SSF52540">
    <property type="entry name" value="P-loop containing nucleoside triphosphate hydrolases"/>
    <property type="match status" value="1"/>
</dbReference>
<name>A0A7K4MYD4_9ARCH</name>
<gene>
    <name evidence="3" type="ORF">HX858_08890</name>
</gene>
<organism evidence="3 4">
    <name type="scientific">Marine Group I thaumarchaeote</name>
    <dbReference type="NCBI Taxonomy" id="2511932"/>
    <lineage>
        <taxon>Archaea</taxon>
        <taxon>Nitrososphaerota</taxon>
        <taxon>Marine Group I</taxon>
    </lineage>
</organism>